<keyword evidence="9 13" id="KW-0472">Membrane</keyword>
<feature type="domain" description="Membrane insertase YidC N-terminal" evidence="16">
    <location>
        <begin position="121"/>
        <end position="391"/>
    </location>
</feature>
<dbReference type="CDD" id="cd20070">
    <property type="entry name" value="5TM_YidC_Alb3"/>
    <property type="match status" value="1"/>
</dbReference>
<feature type="transmembrane region" description="Helical" evidence="13">
    <location>
        <begin position="536"/>
        <end position="555"/>
    </location>
</feature>
<proteinExistence type="inferred from homology"/>
<evidence type="ECO:0000256" key="9">
    <source>
        <dbReference type="ARBA" id="ARBA00023136"/>
    </source>
</evidence>
<reference evidence="17 18" key="1">
    <citation type="journal article" date="2012" name="Stand. Genomic Sci.">
        <title>Complete genome sequencing and analysis of Saprospira grandis str. Lewin, a predatory marine bacterium.</title>
        <authorList>
            <person name="Saw J.H."/>
            <person name="Yuryev A."/>
            <person name="Kanbe M."/>
            <person name="Hou S."/>
            <person name="Young A.G."/>
            <person name="Aizawa S."/>
            <person name="Alam M."/>
        </authorList>
    </citation>
    <scope>NUCLEOTIDE SEQUENCE [LARGE SCALE GENOMIC DNA]</scope>
    <source>
        <strain evidence="17 18">Lewin</strain>
    </source>
</reference>
<keyword evidence="6 13" id="KW-0812">Transmembrane</keyword>
<dbReference type="NCBIfam" id="TIGR03592">
    <property type="entry name" value="yidC_oxa1_cterm"/>
    <property type="match status" value="1"/>
</dbReference>
<keyword evidence="8 13" id="KW-1133">Transmembrane helix</keyword>
<evidence type="ECO:0000256" key="2">
    <source>
        <dbReference type="ARBA" id="ARBA00010527"/>
    </source>
</evidence>
<comment type="similarity">
    <text evidence="2 13">Belongs to the OXA1/ALB3/YidC family. Type 1 subfamily.</text>
</comment>
<dbReference type="InterPro" id="IPR038221">
    <property type="entry name" value="YidC_periplasmic_sf"/>
</dbReference>
<dbReference type="InterPro" id="IPR019998">
    <property type="entry name" value="Membr_insert_YidC"/>
</dbReference>
<keyword evidence="4 13" id="KW-0813">Transport</keyword>
<evidence type="ECO:0000256" key="5">
    <source>
        <dbReference type="ARBA" id="ARBA00022475"/>
    </source>
</evidence>
<dbReference type="HOGENOM" id="CLU_016535_2_0_10"/>
<dbReference type="HAMAP" id="MF_01810">
    <property type="entry name" value="YidC_type1"/>
    <property type="match status" value="1"/>
</dbReference>
<dbReference type="Proteomes" id="UP000007519">
    <property type="component" value="Chromosome"/>
</dbReference>
<organism evidence="17 18">
    <name type="scientific">Saprospira grandis (strain Lewin)</name>
    <dbReference type="NCBI Taxonomy" id="984262"/>
    <lineage>
        <taxon>Bacteria</taxon>
        <taxon>Pseudomonadati</taxon>
        <taxon>Bacteroidota</taxon>
        <taxon>Saprospiria</taxon>
        <taxon>Saprospirales</taxon>
        <taxon>Saprospiraceae</taxon>
        <taxon>Saprospira</taxon>
    </lineage>
</organism>
<name>H6L4S7_SAPGL</name>
<dbReference type="InterPro" id="IPR028055">
    <property type="entry name" value="YidC/Oxa/ALB_C"/>
</dbReference>
<feature type="transmembrane region" description="Helical" evidence="13">
    <location>
        <begin position="471"/>
        <end position="496"/>
    </location>
</feature>
<dbReference type="GO" id="GO:0015031">
    <property type="term" value="P:protein transport"/>
    <property type="evidence" value="ECO:0007669"/>
    <property type="project" value="UniProtKB-KW"/>
</dbReference>
<feature type="domain" description="Membrane insertase YidC/Oxa/ALB C-terminal" evidence="15">
    <location>
        <begin position="410"/>
        <end position="612"/>
    </location>
</feature>
<feature type="region of interest" description="Disordered" evidence="14">
    <location>
        <begin position="626"/>
        <end position="645"/>
    </location>
</feature>
<dbReference type="NCBIfam" id="TIGR03593">
    <property type="entry name" value="yidC_nterm"/>
    <property type="match status" value="1"/>
</dbReference>
<dbReference type="GO" id="GO:0032977">
    <property type="term" value="F:membrane insertase activity"/>
    <property type="evidence" value="ECO:0007669"/>
    <property type="project" value="InterPro"/>
</dbReference>
<evidence type="ECO:0000256" key="10">
    <source>
        <dbReference type="ARBA" id="ARBA00023186"/>
    </source>
</evidence>
<dbReference type="CDD" id="cd19961">
    <property type="entry name" value="EcYidC-like_peri"/>
    <property type="match status" value="1"/>
</dbReference>
<evidence type="ECO:0000256" key="14">
    <source>
        <dbReference type="SAM" id="MobiDB-lite"/>
    </source>
</evidence>
<evidence type="ECO:0000259" key="15">
    <source>
        <dbReference type="Pfam" id="PF02096"/>
    </source>
</evidence>
<dbReference type="PRINTS" id="PR00701">
    <property type="entry name" value="60KDINNERMP"/>
</dbReference>
<evidence type="ECO:0000256" key="1">
    <source>
        <dbReference type="ARBA" id="ARBA00004429"/>
    </source>
</evidence>
<evidence type="ECO:0000256" key="6">
    <source>
        <dbReference type="ARBA" id="ARBA00022692"/>
    </source>
</evidence>
<accession>H6L4S7</accession>
<dbReference type="GO" id="GO:0051205">
    <property type="term" value="P:protein insertion into membrane"/>
    <property type="evidence" value="ECO:0007669"/>
    <property type="project" value="TreeGrafter"/>
</dbReference>
<dbReference type="EMBL" id="CP002831">
    <property type="protein sequence ID" value="AFC25102.1"/>
    <property type="molecule type" value="Genomic_DNA"/>
</dbReference>
<evidence type="ECO:0000256" key="3">
    <source>
        <dbReference type="ARBA" id="ARBA00015325"/>
    </source>
</evidence>
<dbReference type="AlphaFoldDB" id="H6L4S7"/>
<sequence>MGNSRSTVIGFALLFLLWMGYVWVNSPSQAEIEAAAQEKKRLDDSTALADSLQLVQAQAMQAAKAQASSKKDEILADSSLSQTEKDSLIAQLPTAPQASSLEKELFGPFAAAASCQGELQTLENDKIKVTFNTKGGRIVDVELKEFKGYDHETADSRDKKALHLLNNAKDRFSYFIPLANVGKGGIETQDLCFQAEAKGNVLVFRAYATNDKEFIEQRYEIGESGYLLNYDFALQGLDRYIPKTANSIPFSWQSNLNKIEKNPSYERRMSSIHFKEVESSPSYCTCGSDAEETLEKDVQWVSHAQQFFNSSLIIDGSNKPKSGQLQTFMMPDDSAHLKSLTTRLNFPLANANNLVYNMRIYLGPNDYDGLSSIDVGLERIIPFGWSIFGFISRHVIRPLFNFLASFIPSYGLIIIILTLLIRGLMFPLQYKMLKSSVKMSILRPQLSKLKEKYKDDAQGMQMEQMKIYQQYGVSPLGGCLPMVLTMPIWIALYRFFPASIEFRQKSFLWADDLVSYDSIFDFGYIPIIYDFYGDHVSLFTLLWCVSMFAYLTYNGRQQMDMMADNPNAKMMKYMQYAFPVIFFFALNSWAAGLTCYMLFSNLFNIGQTFLVKSVLLDKDKLAAEMEQQRQDREANPKKKSGWQARYQEMMEQQRQMLEEQKKNKKKK</sequence>
<evidence type="ECO:0000256" key="13">
    <source>
        <dbReference type="HAMAP-Rule" id="MF_01810"/>
    </source>
</evidence>
<dbReference type="Pfam" id="PF02096">
    <property type="entry name" value="60KD_IMP"/>
    <property type="match status" value="1"/>
</dbReference>
<evidence type="ECO:0000313" key="18">
    <source>
        <dbReference type="Proteomes" id="UP000007519"/>
    </source>
</evidence>
<dbReference type="OrthoDB" id="9780552at2"/>
<protein>
    <recommendedName>
        <fullName evidence="3 13">Membrane protein insertase YidC</fullName>
    </recommendedName>
    <alternativeName>
        <fullName evidence="12 13">Foldase YidC</fullName>
    </alternativeName>
    <alternativeName>
        <fullName evidence="11 13">Membrane integrase YidC</fullName>
    </alternativeName>
    <alternativeName>
        <fullName evidence="13">Membrane protein YidC</fullName>
    </alternativeName>
</protein>
<evidence type="ECO:0000256" key="8">
    <source>
        <dbReference type="ARBA" id="ARBA00022989"/>
    </source>
</evidence>
<feature type="transmembrane region" description="Helical" evidence="13">
    <location>
        <begin position="402"/>
        <end position="425"/>
    </location>
</feature>
<evidence type="ECO:0000259" key="16">
    <source>
        <dbReference type="Pfam" id="PF14849"/>
    </source>
</evidence>
<dbReference type="KEGG" id="sgn:SGRA_2373"/>
<dbReference type="InterPro" id="IPR047196">
    <property type="entry name" value="YidC_ALB_C"/>
</dbReference>
<comment type="function">
    <text evidence="13">Required for the insertion and/or proper folding and/or complex formation of integral membrane proteins into the membrane. Involved in integration of membrane proteins that insert both dependently and independently of the Sec translocase complex, as well as at least some lipoproteins. Aids folding of multispanning membrane proteins.</text>
</comment>
<evidence type="ECO:0000256" key="11">
    <source>
        <dbReference type="ARBA" id="ARBA00033245"/>
    </source>
</evidence>
<dbReference type="NCBIfam" id="NF002356">
    <property type="entry name" value="PRK01318.2-3"/>
    <property type="match status" value="1"/>
</dbReference>
<comment type="subunit">
    <text evidence="13">Interacts with the Sec translocase complex via SecD. Specifically interacts with transmembrane segments of nascent integral membrane proteins during membrane integration.</text>
</comment>
<keyword evidence="7 13" id="KW-0653">Protein transport</keyword>
<evidence type="ECO:0000256" key="4">
    <source>
        <dbReference type="ARBA" id="ARBA00022448"/>
    </source>
</evidence>
<dbReference type="Pfam" id="PF14849">
    <property type="entry name" value="YidC_periplas"/>
    <property type="match status" value="1"/>
</dbReference>
<dbReference type="InterPro" id="IPR028053">
    <property type="entry name" value="Membr_insert_YidC_N"/>
</dbReference>
<evidence type="ECO:0000313" key="17">
    <source>
        <dbReference type="EMBL" id="AFC25102.1"/>
    </source>
</evidence>
<feature type="compositionally biased region" description="Basic and acidic residues" evidence="14">
    <location>
        <begin position="626"/>
        <end position="636"/>
    </location>
</feature>
<keyword evidence="5 13" id="KW-1003">Cell membrane</keyword>
<keyword evidence="10 13" id="KW-0143">Chaperone</keyword>
<gene>
    <name evidence="13 17" type="primary">yidC</name>
    <name evidence="17" type="ordered locus">SGRA_2373</name>
</gene>
<comment type="subcellular location">
    <subcellularLocation>
        <location evidence="1 13">Cell inner membrane</location>
        <topology evidence="1 13">Multi-pass membrane protein</topology>
    </subcellularLocation>
</comment>
<dbReference type="Gene3D" id="2.70.98.90">
    <property type="match status" value="1"/>
</dbReference>
<dbReference type="GO" id="GO:0005886">
    <property type="term" value="C:plasma membrane"/>
    <property type="evidence" value="ECO:0007669"/>
    <property type="project" value="UniProtKB-SubCell"/>
</dbReference>
<evidence type="ECO:0000256" key="7">
    <source>
        <dbReference type="ARBA" id="ARBA00022927"/>
    </source>
</evidence>
<feature type="transmembrane region" description="Helical" evidence="13">
    <location>
        <begin position="576"/>
        <end position="599"/>
    </location>
</feature>
<dbReference type="PANTHER" id="PTHR12428">
    <property type="entry name" value="OXA1"/>
    <property type="match status" value="1"/>
</dbReference>
<evidence type="ECO:0000256" key="12">
    <source>
        <dbReference type="ARBA" id="ARBA00033342"/>
    </source>
</evidence>
<dbReference type="InterPro" id="IPR001708">
    <property type="entry name" value="YidC/ALB3/OXA1/COX18"/>
</dbReference>
<dbReference type="STRING" id="984262.SGRA_2373"/>
<dbReference type="eggNOG" id="COG0706">
    <property type="taxonomic scope" value="Bacteria"/>
</dbReference>
<keyword evidence="18" id="KW-1185">Reference proteome</keyword>
<dbReference type="RefSeq" id="WP_015692717.1">
    <property type="nucleotide sequence ID" value="NC_016940.1"/>
</dbReference>
<dbReference type="PANTHER" id="PTHR12428:SF65">
    <property type="entry name" value="CYTOCHROME C OXIDASE ASSEMBLY PROTEIN COX18, MITOCHONDRIAL"/>
    <property type="match status" value="1"/>
</dbReference>
<keyword evidence="13" id="KW-0997">Cell inner membrane</keyword>